<evidence type="ECO:0008006" key="3">
    <source>
        <dbReference type="Google" id="ProtNLM"/>
    </source>
</evidence>
<dbReference type="eggNOG" id="COG3291">
    <property type="taxonomic scope" value="Bacteria"/>
</dbReference>
<evidence type="ECO:0000313" key="1">
    <source>
        <dbReference type="EMBL" id="EFI49504.1"/>
    </source>
</evidence>
<accession>D7N996</accession>
<dbReference type="SUPFAM" id="SSF49299">
    <property type="entry name" value="PKD domain"/>
    <property type="match status" value="1"/>
</dbReference>
<dbReference type="InterPro" id="IPR026341">
    <property type="entry name" value="T9SS_type_B"/>
</dbReference>
<gene>
    <name evidence="1" type="ORF">HMPREF0665_00220</name>
</gene>
<dbReference type="Proteomes" id="UP000003805">
    <property type="component" value="Miscellaneous, Scaffold supercont1.1"/>
</dbReference>
<keyword evidence="2" id="KW-1185">Reference proteome</keyword>
<name>D7N996_9BACT</name>
<dbReference type="Pfam" id="PF13585">
    <property type="entry name" value="CHU_C"/>
    <property type="match status" value="1"/>
</dbReference>
<evidence type="ECO:0000313" key="2">
    <source>
        <dbReference type="Proteomes" id="UP000003805"/>
    </source>
</evidence>
<dbReference type="AlphaFoldDB" id="D7N996"/>
<dbReference type="InterPro" id="IPR035986">
    <property type="entry name" value="PKD_dom_sf"/>
</dbReference>
<organism evidence="1 2">
    <name type="scientific">Segatella oris C735</name>
    <dbReference type="NCBI Taxonomy" id="563008"/>
    <lineage>
        <taxon>Bacteria</taxon>
        <taxon>Pseudomonadati</taxon>
        <taxon>Bacteroidota</taxon>
        <taxon>Bacteroidia</taxon>
        <taxon>Bacteroidales</taxon>
        <taxon>Prevotellaceae</taxon>
        <taxon>Segatella</taxon>
    </lineage>
</organism>
<dbReference type="EMBL" id="GL349564">
    <property type="protein sequence ID" value="EFI49504.1"/>
    <property type="molecule type" value="Genomic_DNA"/>
</dbReference>
<proteinExistence type="predicted"/>
<protein>
    <recommendedName>
        <fullName evidence="3">Gliding motility-associated C-terminal domain-containing protein</fullName>
    </recommendedName>
</protein>
<reference evidence="1" key="1">
    <citation type="submission" date="2010-02" db="EMBL/GenBank/DDBJ databases">
        <title>The Genome Sequence of Prevotella oris strain C735.</title>
        <authorList>
            <consortium name="The Broad Institute Genome Sequencing Platform"/>
            <person name="Ward D."/>
            <person name="Feldgarden M."/>
            <person name="Earl A."/>
            <person name="Young S.K."/>
            <person name="Zeng Q."/>
            <person name="Koehrsen M."/>
            <person name="Alvarado L."/>
            <person name="Berlin A."/>
            <person name="Bochicchio J."/>
            <person name="Borenstein D."/>
            <person name="Chapman S.B."/>
            <person name="Chen Z."/>
            <person name="Engels R."/>
            <person name="Freedman E."/>
            <person name="Gellesch M."/>
            <person name="Goldberg J."/>
            <person name="Griggs A."/>
            <person name="Gujja S."/>
            <person name="Heilman E."/>
            <person name="Heiman D."/>
            <person name="Hepburn T."/>
            <person name="Howarth C."/>
            <person name="Jen D."/>
            <person name="Larson L."/>
            <person name="Mehta T."/>
            <person name="Park D."/>
            <person name="Pearson M."/>
            <person name="Roberts A."/>
            <person name="Saif S."/>
            <person name="Shea T."/>
            <person name="Shenoy N."/>
            <person name="Sisk P."/>
            <person name="Stolte C."/>
            <person name="Sykes S."/>
            <person name="Thomson T."/>
            <person name="Walk T."/>
            <person name="White J."/>
            <person name="Yandava C."/>
            <person name="Sibley C.D."/>
            <person name="Field T.R."/>
            <person name="Grinwis M."/>
            <person name="Eshaghurshan C.S."/>
            <person name="Surette M.G."/>
            <person name="Haas B."/>
            <person name="Nusbaum C."/>
            <person name="Birren B."/>
        </authorList>
    </citation>
    <scope>NUCLEOTIDE SEQUENCE [LARGE SCALE GENOMIC DNA]</scope>
    <source>
        <strain evidence="1">C735</strain>
    </source>
</reference>
<sequence length="236" mass="26893">MQKYSYKEMKIKILVLLFLQLIGNVYVWADDNPAVAPAVIIKDASGNDSQGDYNGPAPIEATFKANPQSVTGWTAYYEWRFSYERENKPYLIRYEENTSYTFSRSGHHSVVLYAKFTNGNDIIEQECDPISITLSESKLEMPNAFSPNGDGINDIYQAKSTYQSIIEFHAIIYNRWGQKLYEWNDITGGWNGKFHGKDVSQGVYFVVVNARGADGKRYSIKRDVNLLRGYIDSTGQ</sequence>
<dbReference type="NCBIfam" id="TIGR04131">
    <property type="entry name" value="Bac_Flav_CTERM"/>
    <property type="match status" value="1"/>
</dbReference>
<dbReference type="HOGENOM" id="CLU_079879_0_0_10"/>